<dbReference type="AlphaFoldDB" id="A0A261RBU7"/>
<organism evidence="3 4">
    <name type="scientific">Bordetella genomosp. 7</name>
    <dbReference type="NCBI Taxonomy" id="1416805"/>
    <lineage>
        <taxon>Bacteria</taxon>
        <taxon>Pseudomonadati</taxon>
        <taxon>Pseudomonadota</taxon>
        <taxon>Betaproteobacteria</taxon>
        <taxon>Burkholderiales</taxon>
        <taxon>Alcaligenaceae</taxon>
        <taxon>Bordetella</taxon>
    </lineage>
</organism>
<sequence>MFSAPTCTGAMPARRSTEETAAIAAADIERRWTLKRNCCVMPREFLQGMAVTAGLVLVVSLAFSWRGLWLVALFGAMEIALIAGATVCFARHVRDGETVTLLTDGRMIVDICTAGNTTRHVFNRNWARLVRPSDSPDALWLHYGSVRVRLARHVPPERRRDLETDLRRSLPWRGPPGTCRAAAAPHTGDQHDRPIEKTA</sequence>
<dbReference type="InterPro" id="IPR019253">
    <property type="entry name" value="DUF2244_TM"/>
</dbReference>
<comment type="caution">
    <text evidence="3">The sequence shown here is derived from an EMBL/GenBank/DDBJ whole genome shotgun (WGS) entry which is preliminary data.</text>
</comment>
<dbReference type="Pfam" id="PF10003">
    <property type="entry name" value="DUF2244"/>
    <property type="match status" value="1"/>
</dbReference>
<keyword evidence="2" id="KW-0472">Membrane</keyword>
<evidence type="ECO:0000256" key="2">
    <source>
        <dbReference type="SAM" id="Phobius"/>
    </source>
</evidence>
<protein>
    <recommendedName>
        <fullName evidence="5">DUF2244 domain-containing protein</fullName>
    </recommendedName>
</protein>
<dbReference type="OrthoDB" id="9091577at2"/>
<feature type="compositionally biased region" description="Basic and acidic residues" evidence="1">
    <location>
        <begin position="188"/>
        <end position="199"/>
    </location>
</feature>
<feature type="transmembrane region" description="Helical" evidence="2">
    <location>
        <begin position="69"/>
        <end position="90"/>
    </location>
</feature>
<evidence type="ECO:0008006" key="5">
    <source>
        <dbReference type="Google" id="ProtNLM"/>
    </source>
</evidence>
<keyword evidence="4" id="KW-1185">Reference proteome</keyword>
<keyword evidence="2" id="KW-1133">Transmembrane helix</keyword>
<dbReference type="Proteomes" id="UP000216947">
    <property type="component" value="Unassembled WGS sequence"/>
</dbReference>
<evidence type="ECO:0000256" key="1">
    <source>
        <dbReference type="SAM" id="MobiDB-lite"/>
    </source>
</evidence>
<feature type="transmembrane region" description="Helical" evidence="2">
    <location>
        <begin position="45"/>
        <end position="63"/>
    </location>
</feature>
<evidence type="ECO:0000313" key="4">
    <source>
        <dbReference type="Proteomes" id="UP000216947"/>
    </source>
</evidence>
<gene>
    <name evidence="3" type="ORF">CAL19_08145</name>
</gene>
<proteinExistence type="predicted"/>
<feature type="region of interest" description="Disordered" evidence="1">
    <location>
        <begin position="165"/>
        <end position="199"/>
    </location>
</feature>
<evidence type="ECO:0000313" key="3">
    <source>
        <dbReference type="EMBL" id="OZI22496.1"/>
    </source>
</evidence>
<reference evidence="4" key="1">
    <citation type="submission" date="2017-05" db="EMBL/GenBank/DDBJ databases">
        <title>Complete and WGS of Bordetella genogroups.</title>
        <authorList>
            <person name="Spilker T."/>
            <person name="Lipuma J."/>
        </authorList>
    </citation>
    <scope>NUCLEOTIDE SEQUENCE [LARGE SCALE GENOMIC DNA]</scope>
    <source>
        <strain evidence="4">AU18089</strain>
    </source>
</reference>
<name>A0A261RBU7_9BORD</name>
<accession>A0A261RBU7</accession>
<dbReference type="RefSeq" id="WP_094796512.1">
    <property type="nucleotide sequence ID" value="NZ_NEVI01000013.1"/>
</dbReference>
<dbReference type="EMBL" id="NEVK01000004">
    <property type="protein sequence ID" value="OZI22496.1"/>
    <property type="molecule type" value="Genomic_DNA"/>
</dbReference>
<keyword evidence="2" id="KW-0812">Transmembrane</keyword>